<name>A0A9J6GQL7_HAELO</name>
<evidence type="ECO:0008006" key="4">
    <source>
        <dbReference type="Google" id="ProtNLM"/>
    </source>
</evidence>
<dbReference type="VEuPathDB" id="VectorBase:HLOH_052671"/>
<dbReference type="EMBL" id="JABSTR010000008">
    <property type="protein sequence ID" value="KAH9377603.1"/>
    <property type="molecule type" value="Genomic_DNA"/>
</dbReference>
<dbReference type="Proteomes" id="UP000821853">
    <property type="component" value="Unassembled WGS sequence"/>
</dbReference>
<organism evidence="2 3">
    <name type="scientific">Haemaphysalis longicornis</name>
    <name type="common">Bush tick</name>
    <dbReference type="NCBI Taxonomy" id="44386"/>
    <lineage>
        <taxon>Eukaryota</taxon>
        <taxon>Metazoa</taxon>
        <taxon>Ecdysozoa</taxon>
        <taxon>Arthropoda</taxon>
        <taxon>Chelicerata</taxon>
        <taxon>Arachnida</taxon>
        <taxon>Acari</taxon>
        <taxon>Parasitiformes</taxon>
        <taxon>Ixodida</taxon>
        <taxon>Ixodoidea</taxon>
        <taxon>Ixodidae</taxon>
        <taxon>Haemaphysalinae</taxon>
        <taxon>Haemaphysalis</taxon>
    </lineage>
</organism>
<reference evidence="2 3" key="1">
    <citation type="journal article" date="2020" name="Cell">
        <title>Large-Scale Comparative Analyses of Tick Genomes Elucidate Their Genetic Diversity and Vector Capacities.</title>
        <authorList>
            <consortium name="Tick Genome and Microbiome Consortium (TIGMIC)"/>
            <person name="Jia N."/>
            <person name="Wang J."/>
            <person name="Shi W."/>
            <person name="Du L."/>
            <person name="Sun Y."/>
            <person name="Zhan W."/>
            <person name="Jiang J.F."/>
            <person name="Wang Q."/>
            <person name="Zhang B."/>
            <person name="Ji P."/>
            <person name="Bell-Sakyi L."/>
            <person name="Cui X.M."/>
            <person name="Yuan T.T."/>
            <person name="Jiang B.G."/>
            <person name="Yang W.F."/>
            <person name="Lam T.T."/>
            <person name="Chang Q.C."/>
            <person name="Ding S.J."/>
            <person name="Wang X.J."/>
            <person name="Zhu J.G."/>
            <person name="Ruan X.D."/>
            <person name="Zhao L."/>
            <person name="Wei J.T."/>
            <person name="Ye R.Z."/>
            <person name="Que T.C."/>
            <person name="Du C.H."/>
            <person name="Zhou Y.H."/>
            <person name="Cheng J.X."/>
            <person name="Dai P.F."/>
            <person name="Guo W.B."/>
            <person name="Han X.H."/>
            <person name="Huang E.J."/>
            <person name="Li L.F."/>
            <person name="Wei W."/>
            <person name="Gao Y.C."/>
            <person name="Liu J.Z."/>
            <person name="Shao H.Z."/>
            <person name="Wang X."/>
            <person name="Wang C.C."/>
            <person name="Yang T.C."/>
            <person name="Huo Q.B."/>
            <person name="Li W."/>
            <person name="Chen H.Y."/>
            <person name="Chen S.E."/>
            <person name="Zhou L.G."/>
            <person name="Ni X.B."/>
            <person name="Tian J.H."/>
            <person name="Sheng Y."/>
            <person name="Liu T."/>
            <person name="Pan Y.S."/>
            <person name="Xia L.Y."/>
            <person name="Li J."/>
            <person name="Zhao F."/>
            <person name="Cao W.C."/>
        </authorList>
    </citation>
    <scope>NUCLEOTIDE SEQUENCE [LARGE SCALE GENOMIC DNA]</scope>
    <source>
        <strain evidence="2">HaeL-2018</strain>
    </source>
</reference>
<dbReference type="PANTHER" id="PTHR11360:SF303">
    <property type="entry name" value="MAJOR FACILITATOR SUPERFAMILY (MFS) PROFILE DOMAIN-CONTAINING PROTEIN"/>
    <property type="match status" value="1"/>
</dbReference>
<evidence type="ECO:0000313" key="3">
    <source>
        <dbReference type="Proteomes" id="UP000821853"/>
    </source>
</evidence>
<accession>A0A9J6GQL7</accession>
<keyword evidence="1" id="KW-0812">Transmembrane</keyword>
<dbReference type="GO" id="GO:0008028">
    <property type="term" value="F:monocarboxylic acid transmembrane transporter activity"/>
    <property type="evidence" value="ECO:0007669"/>
    <property type="project" value="TreeGrafter"/>
</dbReference>
<feature type="transmembrane region" description="Helical" evidence="1">
    <location>
        <begin position="16"/>
        <end position="37"/>
    </location>
</feature>
<keyword evidence="3" id="KW-1185">Reference proteome</keyword>
<dbReference type="InterPro" id="IPR050327">
    <property type="entry name" value="Proton-linked_MCT"/>
</dbReference>
<dbReference type="SUPFAM" id="SSF103473">
    <property type="entry name" value="MFS general substrate transporter"/>
    <property type="match status" value="1"/>
</dbReference>
<keyword evidence="1" id="KW-1133">Transmembrane helix</keyword>
<keyword evidence="1" id="KW-0472">Membrane</keyword>
<dbReference type="Gene3D" id="1.20.1250.20">
    <property type="entry name" value="MFS general substrate transporter like domains"/>
    <property type="match status" value="1"/>
</dbReference>
<evidence type="ECO:0000313" key="2">
    <source>
        <dbReference type="EMBL" id="KAH9377603.1"/>
    </source>
</evidence>
<evidence type="ECO:0000256" key="1">
    <source>
        <dbReference type="SAM" id="Phobius"/>
    </source>
</evidence>
<comment type="caution">
    <text evidence="2">The sequence shown here is derived from an EMBL/GenBank/DDBJ whole genome shotgun (WGS) entry which is preliminary data.</text>
</comment>
<protein>
    <recommendedName>
        <fullName evidence="4">Monocarboxylate transporter</fullName>
    </recommendedName>
</protein>
<sequence length="154" mass="17218">MDYFDQYRGTVSGLKYLGWSASGLVFPVILSALVDIYGLQGTLFLSGGLVLNIVPIVFLLRKPTHTMTSRCCGFRRDFRRNITSKTRLLHEDSSLSQGYTIDTGTLAEPKCQGIAIDTLRMYASNWRTEDTLLQSAFHGGESVPGSKWSRRTPF</sequence>
<dbReference type="InterPro" id="IPR036259">
    <property type="entry name" value="MFS_trans_sf"/>
</dbReference>
<dbReference type="PANTHER" id="PTHR11360">
    <property type="entry name" value="MONOCARBOXYLATE TRANSPORTER"/>
    <property type="match status" value="1"/>
</dbReference>
<dbReference type="OrthoDB" id="6422522at2759"/>
<dbReference type="AlphaFoldDB" id="A0A9J6GQL7"/>
<proteinExistence type="predicted"/>
<gene>
    <name evidence="2" type="ORF">HPB48_011124</name>
</gene>
<feature type="transmembrane region" description="Helical" evidence="1">
    <location>
        <begin position="43"/>
        <end position="60"/>
    </location>
</feature>